<proteinExistence type="predicted"/>
<protein>
    <submittedName>
        <fullName evidence="1">Putative secreted protein</fullName>
    </submittedName>
</protein>
<organism evidence="1">
    <name type="scientific">Ixodes ricinus</name>
    <name type="common">Common tick</name>
    <name type="synonym">Acarus ricinus</name>
    <dbReference type="NCBI Taxonomy" id="34613"/>
    <lineage>
        <taxon>Eukaryota</taxon>
        <taxon>Metazoa</taxon>
        <taxon>Ecdysozoa</taxon>
        <taxon>Arthropoda</taxon>
        <taxon>Chelicerata</taxon>
        <taxon>Arachnida</taxon>
        <taxon>Acari</taxon>
        <taxon>Parasitiformes</taxon>
        <taxon>Ixodida</taxon>
        <taxon>Ixodoidea</taxon>
        <taxon>Ixodidae</taxon>
        <taxon>Ixodinae</taxon>
        <taxon>Ixodes</taxon>
    </lineage>
</organism>
<accession>A0A6B0TXW4</accession>
<evidence type="ECO:0000313" key="1">
    <source>
        <dbReference type="EMBL" id="MXU84148.1"/>
    </source>
</evidence>
<dbReference type="EMBL" id="GIFC01002065">
    <property type="protein sequence ID" value="MXU84148.1"/>
    <property type="molecule type" value="Transcribed_RNA"/>
</dbReference>
<name>A0A6B0TXW4_IXORI</name>
<reference evidence="1" key="1">
    <citation type="submission" date="2019-12" db="EMBL/GenBank/DDBJ databases">
        <title>An insight into the sialome of adult female Ixodes ricinus ticks feeding for 6 days.</title>
        <authorList>
            <person name="Perner J."/>
            <person name="Ribeiro J.M.C."/>
        </authorList>
    </citation>
    <scope>NUCLEOTIDE SEQUENCE</scope>
    <source>
        <strain evidence="1">Semi-engorged</strain>
        <tissue evidence="1">Salivary glands</tissue>
    </source>
</reference>
<dbReference type="AlphaFoldDB" id="A0A6B0TXW4"/>
<sequence length="79" mass="9163">MLYCLVFLRQSLRTRSKLIFFLRWSGGFRVNLKHFQNFGSIVFEHQNQSSSLILTSGSRLLKGRGVSTRFYPFVAETGE</sequence>